<protein>
    <submittedName>
        <fullName evidence="3">CpaF family protein</fullName>
    </submittedName>
</protein>
<evidence type="ECO:0000256" key="1">
    <source>
        <dbReference type="ARBA" id="ARBA00006611"/>
    </source>
</evidence>
<dbReference type="CDD" id="cd01130">
    <property type="entry name" value="VirB11-like_ATPase"/>
    <property type="match status" value="1"/>
</dbReference>
<keyword evidence="4" id="KW-1185">Reference proteome</keyword>
<dbReference type="Proteomes" id="UP000730482">
    <property type="component" value="Unassembled WGS sequence"/>
</dbReference>
<dbReference type="InterPro" id="IPR027417">
    <property type="entry name" value="P-loop_NTPase"/>
</dbReference>
<evidence type="ECO:0000313" key="3">
    <source>
        <dbReference type="EMBL" id="MBS2545486.1"/>
    </source>
</evidence>
<organism evidence="3 4">
    <name type="scientific">Catenulispora pinistramenti</name>
    <dbReference type="NCBI Taxonomy" id="2705254"/>
    <lineage>
        <taxon>Bacteria</taxon>
        <taxon>Bacillati</taxon>
        <taxon>Actinomycetota</taxon>
        <taxon>Actinomycetes</taxon>
        <taxon>Catenulisporales</taxon>
        <taxon>Catenulisporaceae</taxon>
        <taxon>Catenulispora</taxon>
    </lineage>
</organism>
<evidence type="ECO:0000313" key="4">
    <source>
        <dbReference type="Proteomes" id="UP000730482"/>
    </source>
</evidence>
<dbReference type="EMBL" id="JAAFYZ010000003">
    <property type="protein sequence ID" value="MBS2545486.1"/>
    <property type="molecule type" value="Genomic_DNA"/>
</dbReference>
<gene>
    <name evidence="3" type="ORF">KGQ19_01250</name>
</gene>
<dbReference type="Gene3D" id="3.30.450.380">
    <property type="match status" value="1"/>
</dbReference>
<dbReference type="SUPFAM" id="SSF52540">
    <property type="entry name" value="P-loop containing nucleoside triphosphate hydrolases"/>
    <property type="match status" value="1"/>
</dbReference>
<reference evidence="3 4" key="1">
    <citation type="submission" date="2020-02" db="EMBL/GenBank/DDBJ databases">
        <title>Acidophilic actinobacteria isolated from forest soil.</title>
        <authorList>
            <person name="Golinska P."/>
        </authorList>
    </citation>
    <scope>NUCLEOTIDE SEQUENCE [LARGE SCALE GENOMIC DNA]</scope>
    <source>
        <strain evidence="3 4">NL8</strain>
    </source>
</reference>
<dbReference type="InterPro" id="IPR050921">
    <property type="entry name" value="T4SS_GSP_E_ATPase"/>
</dbReference>
<dbReference type="PANTHER" id="PTHR30486">
    <property type="entry name" value="TWITCHING MOTILITY PROTEIN PILT"/>
    <property type="match status" value="1"/>
</dbReference>
<comment type="caution">
    <text evidence="3">The sequence shown here is derived from an EMBL/GenBank/DDBJ whole genome shotgun (WGS) entry which is preliminary data.</text>
</comment>
<feature type="domain" description="Bacterial type II secretion system protein E" evidence="2">
    <location>
        <begin position="192"/>
        <end position="384"/>
    </location>
</feature>
<sequence length="456" mass="49092">MSIDVVSVPFIPVQALPHGSDFPNADTLVKTVTTRMTVQIRAEESATGRMVDADRRDEIVEAILAEELEAIAHAELSAGRPMPTAQAEADLARRARDHLFGLGGLQPYLDLPDVENINIVGHDKVFLRLTGNRRVRGEWPVAASDDELIDLIRMIAVRSGEDERRFDRGSPIVDAQLSDGSRINGVAWVSRRPTLSVRIHRHPKATMATMLGLGVFDEGLAGFLSAAVKARLNILIAGGPGTGKTTLLRALASQISPAESLITIEDNRELNLDADEEAHPEVRSFQSRPGNIEGEGEISLAVLTRAALRQAPDRVIVGEVRGEEVVQMFKAMSQGSDGSMATIHASDSREVFVKLATYAAEAPSRPGVAEVNLYIASAVDLIVQLDYAADGVTRVVSSVREVNGADGDQLVTNEVFAPDDDHRARATGAISEKRARKLEAAGLDPDVLMASGSRAW</sequence>
<dbReference type="Pfam" id="PF00437">
    <property type="entry name" value="T2SSE"/>
    <property type="match status" value="1"/>
</dbReference>
<name>A0ABS5KJI0_9ACTN</name>
<dbReference type="RefSeq" id="WP_212007151.1">
    <property type="nucleotide sequence ID" value="NZ_JAAFYZ010000003.1"/>
</dbReference>
<proteinExistence type="inferred from homology"/>
<comment type="similarity">
    <text evidence="1">Belongs to the GSP E family.</text>
</comment>
<dbReference type="PANTHER" id="PTHR30486:SF6">
    <property type="entry name" value="TYPE IV PILUS RETRACTATION ATPASE PILT"/>
    <property type="match status" value="1"/>
</dbReference>
<dbReference type="Gene3D" id="3.40.50.300">
    <property type="entry name" value="P-loop containing nucleotide triphosphate hydrolases"/>
    <property type="match status" value="1"/>
</dbReference>
<dbReference type="InterPro" id="IPR001482">
    <property type="entry name" value="T2SS/T4SS_dom"/>
</dbReference>
<accession>A0ABS5KJI0</accession>
<evidence type="ECO:0000259" key="2">
    <source>
        <dbReference type="Pfam" id="PF00437"/>
    </source>
</evidence>